<evidence type="ECO:0000313" key="4">
    <source>
        <dbReference type="Proteomes" id="UP001596472"/>
    </source>
</evidence>
<evidence type="ECO:0000256" key="1">
    <source>
        <dbReference type="SAM" id="MobiDB-lite"/>
    </source>
</evidence>
<evidence type="ECO:0000313" key="3">
    <source>
        <dbReference type="EMBL" id="MFC7337037.1"/>
    </source>
</evidence>
<keyword evidence="4" id="KW-1185">Reference proteome</keyword>
<dbReference type="EMBL" id="JBHTBS010000003">
    <property type="protein sequence ID" value="MFC7337037.1"/>
    <property type="molecule type" value="Genomic_DNA"/>
</dbReference>
<sequence length="182" mass="20138">MKPIYPLFAALFLVAALPAHAQQNGGNTATTESEEESNTTETDGPRRFWQASLSNGHYMVALDRISNISMHEYLLDGSVVVTEVTIDTTGRALARFYYLEPLSDAGGRDEVSRVVDKGRELLDRAGQKAGTEAHNMAQKTYPTTTHAGTIEYRITDKRDLDALYGSLRKAWETGKGRKLTIK</sequence>
<dbReference type="RefSeq" id="WP_379710969.1">
    <property type="nucleotide sequence ID" value="NZ_JBHTBS010000003.1"/>
</dbReference>
<keyword evidence="2" id="KW-0732">Signal</keyword>
<dbReference type="Proteomes" id="UP001596472">
    <property type="component" value="Unassembled WGS sequence"/>
</dbReference>
<gene>
    <name evidence="3" type="ORF">ACFQY0_07605</name>
</gene>
<name>A0ABW2L692_9BACT</name>
<feature type="signal peptide" evidence="2">
    <location>
        <begin position="1"/>
        <end position="21"/>
    </location>
</feature>
<comment type="caution">
    <text evidence="3">The sequence shown here is derived from an EMBL/GenBank/DDBJ whole genome shotgun (WGS) entry which is preliminary data.</text>
</comment>
<protein>
    <recommendedName>
        <fullName evidence="5">DUF4468 domain-containing protein</fullName>
    </recommendedName>
</protein>
<organism evidence="3 4">
    <name type="scientific">Haloferula chungangensis</name>
    <dbReference type="NCBI Taxonomy" id="1048331"/>
    <lineage>
        <taxon>Bacteria</taxon>
        <taxon>Pseudomonadati</taxon>
        <taxon>Verrucomicrobiota</taxon>
        <taxon>Verrucomicrobiia</taxon>
        <taxon>Verrucomicrobiales</taxon>
        <taxon>Verrucomicrobiaceae</taxon>
        <taxon>Haloferula</taxon>
    </lineage>
</organism>
<feature type="region of interest" description="Disordered" evidence="1">
    <location>
        <begin position="23"/>
        <end position="47"/>
    </location>
</feature>
<evidence type="ECO:0000256" key="2">
    <source>
        <dbReference type="SAM" id="SignalP"/>
    </source>
</evidence>
<evidence type="ECO:0008006" key="5">
    <source>
        <dbReference type="Google" id="ProtNLM"/>
    </source>
</evidence>
<accession>A0ABW2L692</accession>
<reference evidence="4" key="1">
    <citation type="journal article" date="2019" name="Int. J. Syst. Evol. Microbiol.">
        <title>The Global Catalogue of Microorganisms (GCM) 10K type strain sequencing project: providing services to taxonomists for standard genome sequencing and annotation.</title>
        <authorList>
            <consortium name="The Broad Institute Genomics Platform"/>
            <consortium name="The Broad Institute Genome Sequencing Center for Infectious Disease"/>
            <person name="Wu L."/>
            <person name="Ma J."/>
        </authorList>
    </citation>
    <scope>NUCLEOTIDE SEQUENCE [LARGE SCALE GENOMIC DNA]</scope>
    <source>
        <strain evidence="4">CGMCC 4.1467</strain>
    </source>
</reference>
<feature type="chain" id="PRO_5045889697" description="DUF4468 domain-containing protein" evidence="2">
    <location>
        <begin position="22"/>
        <end position="182"/>
    </location>
</feature>
<proteinExistence type="predicted"/>